<dbReference type="SUPFAM" id="SSF54631">
    <property type="entry name" value="CBS-domain pair"/>
    <property type="match status" value="1"/>
</dbReference>
<accession>A0A1D2NJQ2</accession>
<feature type="region of interest" description="Disordered" evidence="15">
    <location>
        <begin position="1"/>
        <end position="47"/>
    </location>
</feature>
<evidence type="ECO:0000313" key="18">
    <source>
        <dbReference type="Proteomes" id="UP000094527"/>
    </source>
</evidence>
<feature type="transmembrane region" description="Helical" evidence="13">
    <location>
        <begin position="323"/>
        <end position="346"/>
    </location>
</feature>
<proteinExistence type="inferred from homology"/>
<evidence type="ECO:0000256" key="7">
    <source>
        <dbReference type="ARBA" id="ARBA00022989"/>
    </source>
</evidence>
<feature type="transmembrane region" description="Helical" evidence="13">
    <location>
        <begin position="408"/>
        <end position="427"/>
    </location>
</feature>
<feature type="transmembrane region" description="Helical" evidence="13">
    <location>
        <begin position="540"/>
        <end position="560"/>
    </location>
</feature>
<reference evidence="17 18" key="1">
    <citation type="journal article" date="2016" name="Genome Biol. Evol.">
        <title>Gene Family Evolution Reflects Adaptation to Soil Environmental Stressors in the Genome of the Collembolan Orchesella cincta.</title>
        <authorList>
            <person name="Faddeeva-Vakhrusheva A."/>
            <person name="Derks M.F."/>
            <person name="Anvar S.Y."/>
            <person name="Agamennone V."/>
            <person name="Suring W."/>
            <person name="Smit S."/>
            <person name="van Straalen N.M."/>
            <person name="Roelofs D."/>
        </authorList>
    </citation>
    <scope>NUCLEOTIDE SEQUENCE [LARGE SCALE GENOMIC DNA]</scope>
    <source>
        <tissue evidence="17">Mixed pool</tissue>
    </source>
</reference>
<evidence type="ECO:0000256" key="15">
    <source>
        <dbReference type="SAM" id="MobiDB-lite"/>
    </source>
</evidence>
<feature type="transmembrane region" description="Helical" evidence="13">
    <location>
        <begin position="211"/>
        <end position="232"/>
    </location>
</feature>
<sequence>MTKASSMERKRKKENDDEPPEQEDEDAPLIRSDDKNQPKSYRATAATDVRRISGDFSINSSISDQDHGQPIMESSAILDDSVRSFGDGRSFESREGVLASSSMGPLHGGDRLECKKVEPGTLHLLSSKYESLDYDLCEHTLLIDEERTKGYRFIAKKDLLRWVIMIFIGIITALIACCIDIAIEEGCSAKFAFLKEKVDKCAAEECMVYPFLWWVLFNVVPVVIGSALVVYVEPVAAGSGIPQVKCYLNGVKVPRIVRIKTLIVKAVGVTCSVIGGLAVGKEGPMIHSGAVVAAGISQGKSTTFRRDFKIFKYFREDHEKRDFVSGGAAAGVAAAFGAPVGGVLFSLEEGASFWNQSLTWRIFFGSMISTFTLNVVLSTYHGRPGELTFAGLLNFGKFDNTSYDFRELPVFIVMGCLGGLSGALFNYLNFKLTVFRIRYITKKYVKVLETVVVAACTATVGMGMILYLNDCKPLGEDPTKYPIQMYCADGQYSTIGAIWFQTPEASVRSLFHDPPGSHQLTSILMFFTFYFFLSCWTYGLSVSSGLFIPSLLTGAAWGRVVGMGMEEMFPGQTWVDPGKYALIGAAAQLGGVVRMTISLTVILIEATGNLTLGLPLMVTLLTAKWVGDYFNEGIYDTHIRLMGVPILGWEPPPLSHNIYATEVMSCPVVTFNCVETVGKIADVLTNETYNGFPVVDVPLCQDGRNFGTFRGLILRSQLIVALQHKLYNETAESWNHKGFTIKYFRDAYPRYPTIQQVHVSDEERHFTVDLRPIMNPAPYTCLHNASLPRLFRLFRGLGLRHLVIVNDNNEVVGMVTRKDLARYRVEKHMGRMRLEELTILDHLYHSWATAIIDCIILLTMSEYHKGRLIEGINTWHCLQFQLLMKIFQPIQAQSFRNSVTTINETTLPVPADNAAFVQQMLSAVIFVVFFAVVFLGPPNASKQSMKSYRHDLPLRPVVCVGKMLGKITCRLEKPAERLSKSDWDNFTWNFANQAEQQREDTLRIRHEGRSIRNESGIQARWDTYKNNNRIRERITEIDNWRVTLEQTVSAVDKELNKLGAAKEAVEQAIETKVIDLDIVNEILSIRGQRRGKDNVIDEAQEELTKETCLLKDTRNILEKKGQEAWHQMARLQEVRQHILRDLNEKIISLDIDRYLLNLNESSSEIAFRPDPLRVPPGMMTPQAWEEQSRYNKLRADCELANSVKLREAMLLAIDQTYNDIRAQQEMTDFAMRKRLHELTKAANDLTHQRQKILQEMCKVEKEIRDLEDALMDKTNKMKLAETRLENRTYRFGVELTRDDAQYGLQQEVLQLRASVKAIQIKVNEAKKALNMLLGFLQQLEGEIENKNEVIVIEKQALDVRGRVAASADTPLTKTDRNIALSATVPVPEDRRKETGELGRACQ</sequence>
<dbReference type="GO" id="GO:0005929">
    <property type="term" value="C:cilium"/>
    <property type="evidence" value="ECO:0007669"/>
    <property type="project" value="UniProtKB-ARBA"/>
</dbReference>
<evidence type="ECO:0000256" key="5">
    <source>
        <dbReference type="ARBA" id="ARBA00022692"/>
    </source>
</evidence>
<dbReference type="SUPFAM" id="SSF81340">
    <property type="entry name" value="Clc chloride channel"/>
    <property type="match status" value="1"/>
</dbReference>
<keyword evidence="10 13" id="KW-0472">Membrane</keyword>
<keyword evidence="6" id="KW-0677">Repeat</keyword>
<dbReference type="InterPro" id="IPR014743">
    <property type="entry name" value="Cl-channel_core"/>
</dbReference>
<comment type="caution">
    <text evidence="13">Lacks conserved residue(s) required for the propagation of feature annotation.</text>
</comment>
<keyword evidence="3 13" id="KW-0813">Transport</keyword>
<evidence type="ECO:0000256" key="13">
    <source>
        <dbReference type="RuleBase" id="RU361221"/>
    </source>
</evidence>
<dbReference type="STRING" id="48709.A0A1D2NJQ2"/>
<dbReference type="OrthoDB" id="428525at2759"/>
<dbReference type="Pfam" id="PF00571">
    <property type="entry name" value="CBS"/>
    <property type="match status" value="1"/>
</dbReference>
<evidence type="ECO:0000256" key="12">
    <source>
        <dbReference type="PROSITE-ProRule" id="PRU00703"/>
    </source>
</evidence>
<evidence type="ECO:0000256" key="11">
    <source>
        <dbReference type="ARBA" id="ARBA00023214"/>
    </source>
</evidence>
<dbReference type="GO" id="GO:0005765">
    <property type="term" value="C:lysosomal membrane"/>
    <property type="evidence" value="ECO:0007669"/>
    <property type="project" value="TreeGrafter"/>
</dbReference>
<feature type="transmembrane region" description="Helical" evidence="13">
    <location>
        <begin position="358"/>
        <end position="377"/>
    </location>
</feature>
<dbReference type="CDD" id="cd04591">
    <property type="entry name" value="CBS_pair_voltage-gated_CLC_euk_bac"/>
    <property type="match status" value="1"/>
</dbReference>
<dbReference type="GO" id="GO:0005254">
    <property type="term" value="F:chloride channel activity"/>
    <property type="evidence" value="ECO:0007669"/>
    <property type="project" value="UniProtKB-UniRule"/>
</dbReference>
<keyword evidence="14" id="KW-0175">Coiled coil</keyword>
<dbReference type="PANTHER" id="PTHR11689:SF136">
    <property type="entry name" value="H(+)_CL(-) EXCHANGE TRANSPORTER 7"/>
    <property type="match status" value="1"/>
</dbReference>
<dbReference type="PRINTS" id="PR00762">
    <property type="entry name" value="CLCHANNEL"/>
</dbReference>
<feature type="transmembrane region" description="Helical" evidence="13">
    <location>
        <begin position="447"/>
        <end position="468"/>
    </location>
</feature>
<dbReference type="InterPro" id="IPR001807">
    <property type="entry name" value="ClC"/>
</dbReference>
<name>A0A1D2NJQ2_ORCCI</name>
<evidence type="ECO:0000256" key="3">
    <source>
        <dbReference type="ARBA" id="ARBA00022448"/>
    </source>
</evidence>
<dbReference type="EMBL" id="LJIJ01000022">
    <property type="protein sequence ID" value="ODN05457.1"/>
    <property type="molecule type" value="Genomic_DNA"/>
</dbReference>
<evidence type="ECO:0000256" key="2">
    <source>
        <dbReference type="ARBA" id="ARBA00004496"/>
    </source>
</evidence>
<feature type="transmembrane region" description="Helical" evidence="13">
    <location>
        <begin position="159"/>
        <end position="183"/>
    </location>
</feature>
<comment type="subcellular location">
    <subcellularLocation>
        <location evidence="2">Cytoplasm</location>
    </subcellularLocation>
    <subcellularLocation>
        <location evidence="1 13">Membrane</location>
        <topology evidence="1 13">Multi-pass membrane protein</topology>
    </subcellularLocation>
</comment>
<feature type="transmembrane region" description="Helical" evidence="13">
    <location>
        <begin position="262"/>
        <end position="280"/>
    </location>
</feature>
<protein>
    <recommendedName>
        <fullName evidence="13">Chloride channel protein</fullName>
    </recommendedName>
</protein>
<keyword evidence="7 13" id="KW-1133">Transmembrane helix</keyword>
<evidence type="ECO:0000313" key="17">
    <source>
        <dbReference type="EMBL" id="ODN05457.1"/>
    </source>
</evidence>
<dbReference type="SMART" id="SM00116">
    <property type="entry name" value="CBS"/>
    <property type="match status" value="2"/>
</dbReference>
<evidence type="ECO:0000259" key="16">
    <source>
        <dbReference type="PROSITE" id="PS51371"/>
    </source>
</evidence>
<dbReference type="Gene3D" id="1.10.3080.10">
    <property type="entry name" value="Clc chloride channel"/>
    <property type="match status" value="1"/>
</dbReference>
<feature type="compositionally biased region" description="Acidic residues" evidence="15">
    <location>
        <begin position="16"/>
        <end position="27"/>
    </location>
</feature>
<dbReference type="Pfam" id="PF00654">
    <property type="entry name" value="Voltage_CLC"/>
    <property type="match status" value="1"/>
</dbReference>
<evidence type="ECO:0000256" key="9">
    <source>
        <dbReference type="ARBA" id="ARBA00023122"/>
    </source>
</evidence>
<feature type="domain" description="CBS" evidence="16">
    <location>
        <begin position="774"/>
        <end position="832"/>
    </location>
</feature>
<keyword evidence="11 13" id="KW-0868">Chloride</keyword>
<dbReference type="PANTHER" id="PTHR11689">
    <property type="entry name" value="CHLORIDE CHANNEL PROTEIN CLC FAMILY MEMBER"/>
    <property type="match status" value="1"/>
</dbReference>
<dbReference type="InterPro" id="IPR048256">
    <property type="entry name" value="Tektin-like"/>
</dbReference>
<keyword evidence="4" id="KW-0963">Cytoplasm</keyword>
<evidence type="ECO:0000256" key="10">
    <source>
        <dbReference type="ARBA" id="ARBA00023136"/>
    </source>
</evidence>
<feature type="coiled-coil region" evidence="14">
    <location>
        <begin position="1235"/>
        <end position="1283"/>
    </location>
</feature>
<dbReference type="Pfam" id="PF03148">
    <property type="entry name" value="Tektin"/>
    <property type="match status" value="1"/>
</dbReference>
<dbReference type="PROSITE" id="PS51371">
    <property type="entry name" value="CBS"/>
    <property type="match status" value="1"/>
</dbReference>
<evidence type="ECO:0000256" key="4">
    <source>
        <dbReference type="ARBA" id="ARBA00022490"/>
    </source>
</evidence>
<dbReference type="InterPro" id="IPR046342">
    <property type="entry name" value="CBS_dom_sf"/>
</dbReference>
<gene>
    <name evidence="17" type="ORF">Ocin01_01210</name>
</gene>
<dbReference type="InterPro" id="IPR051280">
    <property type="entry name" value="Cl-channel/antiporter"/>
</dbReference>
<organism evidence="17 18">
    <name type="scientific">Orchesella cincta</name>
    <name type="common">Springtail</name>
    <name type="synonym">Podura cincta</name>
    <dbReference type="NCBI Taxonomy" id="48709"/>
    <lineage>
        <taxon>Eukaryota</taxon>
        <taxon>Metazoa</taxon>
        <taxon>Ecdysozoa</taxon>
        <taxon>Arthropoda</taxon>
        <taxon>Hexapoda</taxon>
        <taxon>Collembola</taxon>
        <taxon>Entomobryomorpha</taxon>
        <taxon>Entomobryoidea</taxon>
        <taxon>Orchesellidae</taxon>
        <taxon>Orchesellinae</taxon>
        <taxon>Orchesella</taxon>
    </lineage>
</organism>
<dbReference type="Proteomes" id="UP000094527">
    <property type="component" value="Unassembled WGS sequence"/>
</dbReference>
<comment type="similarity">
    <text evidence="13">Belongs to the chloride channel (TC 2.A.49) family.</text>
</comment>
<keyword evidence="5 13" id="KW-0812">Transmembrane</keyword>
<dbReference type="CDD" id="cd03685">
    <property type="entry name" value="ClC_6_like"/>
    <property type="match status" value="1"/>
</dbReference>
<comment type="caution">
    <text evidence="17">The sequence shown here is derived from an EMBL/GenBank/DDBJ whole genome shotgun (WGS) entry which is preliminary data.</text>
</comment>
<evidence type="ECO:0000256" key="8">
    <source>
        <dbReference type="ARBA" id="ARBA00023065"/>
    </source>
</evidence>
<keyword evidence="18" id="KW-1185">Reference proteome</keyword>
<feature type="transmembrane region" description="Helical" evidence="13">
    <location>
        <begin position="516"/>
        <end position="533"/>
    </location>
</feature>
<dbReference type="Gene3D" id="3.10.580.10">
    <property type="entry name" value="CBS-domain"/>
    <property type="match status" value="1"/>
</dbReference>
<keyword evidence="8 13" id="KW-0406">Ion transport</keyword>
<evidence type="ECO:0000256" key="1">
    <source>
        <dbReference type="ARBA" id="ARBA00004141"/>
    </source>
</evidence>
<evidence type="ECO:0000256" key="14">
    <source>
        <dbReference type="SAM" id="Coils"/>
    </source>
</evidence>
<keyword evidence="9 12" id="KW-0129">CBS domain</keyword>
<evidence type="ECO:0000256" key="6">
    <source>
        <dbReference type="ARBA" id="ARBA00022737"/>
    </source>
</evidence>
<dbReference type="InterPro" id="IPR000644">
    <property type="entry name" value="CBS_dom"/>
</dbReference>